<dbReference type="AlphaFoldDB" id="A0A0D3JH59"/>
<dbReference type="SUPFAM" id="SSF50182">
    <property type="entry name" value="Sm-like ribonucleoproteins"/>
    <property type="match status" value="1"/>
</dbReference>
<evidence type="ECO:0000256" key="1">
    <source>
        <dbReference type="SAM" id="MobiDB-lite"/>
    </source>
</evidence>
<keyword evidence="4" id="KW-1185">Reference proteome</keyword>
<dbReference type="Gene3D" id="2.30.30.100">
    <property type="match status" value="1"/>
</dbReference>
<dbReference type="EnsemblProtists" id="EOD22844">
    <property type="protein sequence ID" value="EOD22844"/>
    <property type="gene ID" value="EMIHUDRAFT_61267"/>
</dbReference>
<dbReference type="PANTHER" id="PTHR10701">
    <property type="entry name" value="SMALL NUCLEAR RIBONUCLEOPROTEIN-ASSOCIATED PROTEIN B AND N"/>
    <property type="match status" value="1"/>
</dbReference>
<feature type="region of interest" description="Disordered" evidence="1">
    <location>
        <begin position="1"/>
        <end position="21"/>
    </location>
</feature>
<dbReference type="CDD" id="cd06168">
    <property type="entry name" value="LSMD1"/>
    <property type="match status" value="1"/>
</dbReference>
<evidence type="ECO:0000259" key="2">
    <source>
        <dbReference type="SMART" id="SM00651"/>
    </source>
</evidence>
<reference evidence="4" key="1">
    <citation type="journal article" date="2013" name="Nature">
        <title>Pan genome of the phytoplankton Emiliania underpins its global distribution.</title>
        <authorList>
            <person name="Read B.A."/>
            <person name="Kegel J."/>
            <person name="Klute M.J."/>
            <person name="Kuo A."/>
            <person name="Lefebvre S.C."/>
            <person name="Maumus F."/>
            <person name="Mayer C."/>
            <person name="Miller J."/>
            <person name="Monier A."/>
            <person name="Salamov A."/>
            <person name="Young J."/>
            <person name="Aguilar M."/>
            <person name="Claverie J.M."/>
            <person name="Frickenhaus S."/>
            <person name="Gonzalez K."/>
            <person name="Herman E.K."/>
            <person name="Lin Y.C."/>
            <person name="Napier J."/>
            <person name="Ogata H."/>
            <person name="Sarno A.F."/>
            <person name="Shmutz J."/>
            <person name="Schroeder D."/>
            <person name="de Vargas C."/>
            <person name="Verret F."/>
            <person name="von Dassow P."/>
            <person name="Valentin K."/>
            <person name="Van de Peer Y."/>
            <person name="Wheeler G."/>
            <person name="Dacks J.B."/>
            <person name="Delwiche C.F."/>
            <person name="Dyhrman S.T."/>
            <person name="Glockner G."/>
            <person name="John U."/>
            <person name="Richards T."/>
            <person name="Worden A.Z."/>
            <person name="Zhang X."/>
            <person name="Grigoriev I.V."/>
            <person name="Allen A.E."/>
            <person name="Bidle K."/>
            <person name="Borodovsky M."/>
            <person name="Bowler C."/>
            <person name="Brownlee C."/>
            <person name="Cock J.M."/>
            <person name="Elias M."/>
            <person name="Gladyshev V.N."/>
            <person name="Groth M."/>
            <person name="Guda C."/>
            <person name="Hadaegh A."/>
            <person name="Iglesias-Rodriguez M.D."/>
            <person name="Jenkins J."/>
            <person name="Jones B.M."/>
            <person name="Lawson T."/>
            <person name="Leese F."/>
            <person name="Lindquist E."/>
            <person name="Lobanov A."/>
            <person name="Lomsadze A."/>
            <person name="Malik S.B."/>
            <person name="Marsh M.E."/>
            <person name="Mackinder L."/>
            <person name="Mock T."/>
            <person name="Mueller-Roeber B."/>
            <person name="Pagarete A."/>
            <person name="Parker M."/>
            <person name="Probert I."/>
            <person name="Quesneville H."/>
            <person name="Raines C."/>
            <person name="Rensing S.A."/>
            <person name="Riano-Pachon D.M."/>
            <person name="Richier S."/>
            <person name="Rokitta S."/>
            <person name="Shiraiwa Y."/>
            <person name="Soanes D.M."/>
            <person name="van der Giezen M."/>
            <person name="Wahlund T.M."/>
            <person name="Williams B."/>
            <person name="Wilson W."/>
            <person name="Wolfe G."/>
            <person name="Wurch L.L."/>
        </authorList>
    </citation>
    <scope>NUCLEOTIDE SEQUENCE</scope>
</reference>
<evidence type="ECO:0000313" key="4">
    <source>
        <dbReference type="Proteomes" id="UP000013827"/>
    </source>
</evidence>
<evidence type="ECO:0000313" key="3">
    <source>
        <dbReference type="EnsemblProtists" id="EOD22844"/>
    </source>
</evidence>
<dbReference type="PANTHER" id="PTHR10701:SF5">
    <property type="entry name" value="N-ALPHA-ACETYLTRANSFERASE 38, NATC AUXILIARY SUBUNIT"/>
    <property type="match status" value="1"/>
</dbReference>
<proteinExistence type="predicted"/>
<dbReference type="RefSeq" id="XP_005775273.1">
    <property type="nucleotide sequence ID" value="XM_005775216.1"/>
</dbReference>
<dbReference type="InterPro" id="IPR001163">
    <property type="entry name" value="Sm_dom_euk/arc"/>
</dbReference>
<dbReference type="InterPro" id="IPR010920">
    <property type="entry name" value="LSM_dom_sf"/>
</dbReference>
<dbReference type="GeneID" id="17268391"/>
<dbReference type="HOGENOM" id="CLU_2327060_0_0_1"/>
<dbReference type="SMART" id="SM00651">
    <property type="entry name" value="Sm"/>
    <property type="match status" value="1"/>
</dbReference>
<dbReference type="InterPro" id="IPR050914">
    <property type="entry name" value="snRNP_SmB/NAA38-like"/>
</dbReference>
<reference evidence="3" key="2">
    <citation type="submission" date="2024-10" db="UniProtKB">
        <authorList>
            <consortium name="EnsemblProtists"/>
        </authorList>
    </citation>
    <scope>IDENTIFICATION</scope>
</reference>
<organism evidence="3 4">
    <name type="scientific">Emiliania huxleyi (strain CCMP1516)</name>
    <dbReference type="NCBI Taxonomy" id="280463"/>
    <lineage>
        <taxon>Eukaryota</taxon>
        <taxon>Haptista</taxon>
        <taxon>Haptophyta</taxon>
        <taxon>Prymnesiophyceae</taxon>
        <taxon>Isochrysidales</taxon>
        <taxon>Noelaerhabdaceae</taxon>
        <taxon>Emiliania</taxon>
    </lineage>
</organism>
<sequence>ATARKQCATALAAAGSRPSPMDGARECLDMPLRVGLTDGRVIYGRFACLDKQQNLLLSEARETRKLGGGAADNGVSERHLGTVLVPRRWVTSCHTAVVT</sequence>
<name>A0A0D3JH59_EMIH1</name>
<dbReference type="Pfam" id="PF01423">
    <property type="entry name" value="LSM"/>
    <property type="match status" value="1"/>
</dbReference>
<dbReference type="PaxDb" id="2903-EOD22844"/>
<dbReference type="InterPro" id="IPR034110">
    <property type="entry name" value="LSMD1_Sm"/>
</dbReference>
<dbReference type="OMA" id="MDGAREC"/>
<dbReference type="GO" id="GO:0031417">
    <property type="term" value="C:NatC complex"/>
    <property type="evidence" value="ECO:0007669"/>
    <property type="project" value="InterPro"/>
</dbReference>
<feature type="domain" description="Sm" evidence="2">
    <location>
        <begin position="22"/>
        <end position="95"/>
    </location>
</feature>
<accession>A0A0D3JH59</accession>
<protein>
    <recommendedName>
        <fullName evidence="2">Sm domain-containing protein</fullName>
    </recommendedName>
</protein>
<dbReference type="Proteomes" id="UP000013827">
    <property type="component" value="Unassembled WGS sequence"/>
</dbReference>
<dbReference type="KEGG" id="ehx:EMIHUDRAFT_61267"/>